<dbReference type="RefSeq" id="WP_206583122.1">
    <property type="nucleotide sequence ID" value="NZ_JAFJZZ010000008.1"/>
</dbReference>
<dbReference type="AlphaFoldDB" id="A0A939DAA2"/>
<gene>
    <name evidence="1" type="ORF">JYB65_13015</name>
</gene>
<dbReference type="NCBIfam" id="TIGR01909">
    <property type="entry name" value="C_GCAxxG_C_C"/>
    <property type="match status" value="1"/>
</dbReference>
<dbReference type="Pfam" id="PF09719">
    <property type="entry name" value="C_GCAxxG_C_C"/>
    <property type="match status" value="1"/>
</dbReference>
<name>A0A939DAA2_CLOAM</name>
<dbReference type="InterPro" id="IPR010181">
    <property type="entry name" value="CGCAxxGCC_motif"/>
</dbReference>
<reference evidence="1" key="1">
    <citation type="submission" date="2021-02" db="EMBL/GenBank/DDBJ databases">
        <title>Abyssanaerobacter marinus gen.nov., sp., nov, anaerobic bacterium isolated from the Onnuri vent field of Indian Ocean and suggestion of Mogibacteriaceae fam. nov., and proposal of reclassification of ambiguous this family's genus member.</title>
        <authorList>
            <person name="Kim Y.J."/>
            <person name="Yang J.-A."/>
        </authorList>
    </citation>
    <scope>NUCLEOTIDE SEQUENCE</scope>
    <source>
        <strain evidence="1">DSM 2634</strain>
    </source>
</reference>
<evidence type="ECO:0000313" key="2">
    <source>
        <dbReference type="Proteomes" id="UP000664545"/>
    </source>
</evidence>
<evidence type="ECO:0000313" key="1">
    <source>
        <dbReference type="EMBL" id="MBN7774279.1"/>
    </source>
</evidence>
<organism evidence="1 2">
    <name type="scientific">Clostridium aminobutyricum</name>
    <dbReference type="NCBI Taxonomy" id="33953"/>
    <lineage>
        <taxon>Bacteria</taxon>
        <taxon>Bacillati</taxon>
        <taxon>Bacillota</taxon>
        <taxon>Clostridia</taxon>
        <taxon>Eubacteriales</taxon>
        <taxon>Clostridiaceae</taxon>
        <taxon>Clostridium</taxon>
    </lineage>
</organism>
<protein>
    <submittedName>
        <fullName evidence="1">C_GCAxxG_C_C family protein</fullName>
    </submittedName>
</protein>
<comment type="caution">
    <text evidence="1">The sequence shown here is derived from an EMBL/GenBank/DDBJ whole genome shotgun (WGS) entry which is preliminary data.</text>
</comment>
<keyword evidence="2" id="KW-1185">Reference proteome</keyword>
<accession>A0A939DAA2</accession>
<dbReference type="Proteomes" id="UP000664545">
    <property type="component" value="Unassembled WGS sequence"/>
</dbReference>
<dbReference type="EMBL" id="JAFJZZ010000008">
    <property type="protein sequence ID" value="MBN7774279.1"/>
    <property type="molecule type" value="Genomic_DNA"/>
</dbReference>
<sequence length="139" mass="15016">MSKRVEQAVANHKKGYNCAQSVACAYCDLFGIDEQTAFRLAESYGLGMGTMGTCGAVTAMAMINGMKNSDGNLEAPATKKTTYANMKKMTQEFFDKNGSIMCNEIKGMTGGEVLRTCDGCIEDAAHIIEEILLSEKSEE</sequence>
<proteinExistence type="predicted"/>